<dbReference type="EMBL" id="PUIN01000024">
    <property type="protein sequence ID" value="PQO96416.1"/>
    <property type="molecule type" value="Genomic_DNA"/>
</dbReference>
<organism evidence="1 2">
    <name type="scientific">Pseudomonas frederiksbergensis</name>
    <dbReference type="NCBI Taxonomy" id="104087"/>
    <lineage>
        <taxon>Bacteria</taxon>
        <taxon>Pseudomonadati</taxon>
        <taxon>Pseudomonadota</taxon>
        <taxon>Gammaproteobacteria</taxon>
        <taxon>Pseudomonadales</taxon>
        <taxon>Pseudomonadaceae</taxon>
        <taxon>Pseudomonas</taxon>
    </lineage>
</organism>
<sequence length="127" mass="14523">MLNTITVELHGKRLTDFHLKRIARADAQPFEEPITAYLSDVFISSFSAIGVVFGHKRRDELGRFADGHFVRTSEICFAKKEGKFWVLTTLNSRYVVATFKRGIGRTSLKVFLRARQGRYVFTPPALQ</sequence>
<name>A0A2S8H3S4_9PSED</name>
<reference evidence="1 2" key="1">
    <citation type="submission" date="2018-02" db="EMBL/GenBank/DDBJ databases">
        <title>Draft genome sequencing of Pseudomonas frederiksbergensis 11-D3.</title>
        <authorList>
            <person name="Zheng B.-X."/>
        </authorList>
    </citation>
    <scope>NUCLEOTIDE SEQUENCE [LARGE SCALE GENOMIC DNA]</scope>
    <source>
        <strain evidence="1 2">11-D3</strain>
    </source>
</reference>
<gene>
    <name evidence="1" type="ORF">C5612_30450</name>
</gene>
<comment type="caution">
    <text evidence="1">The sequence shown here is derived from an EMBL/GenBank/DDBJ whole genome shotgun (WGS) entry which is preliminary data.</text>
</comment>
<dbReference type="AlphaFoldDB" id="A0A2S8H3S4"/>
<accession>A0A2S8H3S4</accession>
<evidence type="ECO:0000313" key="2">
    <source>
        <dbReference type="Proteomes" id="UP000239687"/>
    </source>
</evidence>
<dbReference type="Proteomes" id="UP000239687">
    <property type="component" value="Unassembled WGS sequence"/>
</dbReference>
<dbReference type="RefSeq" id="WP_105348982.1">
    <property type="nucleotide sequence ID" value="NZ_PUIN01000024.1"/>
</dbReference>
<protein>
    <submittedName>
        <fullName evidence="1">Uncharacterized protein</fullName>
    </submittedName>
</protein>
<evidence type="ECO:0000313" key="1">
    <source>
        <dbReference type="EMBL" id="PQO96416.1"/>
    </source>
</evidence>
<proteinExistence type="predicted"/>